<evidence type="ECO:0008006" key="3">
    <source>
        <dbReference type="Google" id="ProtNLM"/>
    </source>
</evidence>
<proteinExistence type="predicted"/>
<name>L1L3G8_9ACTN</name>
<dbReference type="PATRIC" id="fig|698759.3.peg.2279"/>
<keyword evidence="2" id="KW-1185">Reference proteome</keyword>
<accession>L1L3G8</accession>
<dbReference type="AlphaFoldDB" id="L1L3G8"/>
<sequence length="44" mass="5116">MARTDLELLAAIGLLRTREIGGRTLYRCDEPRITEVSHIFERGW</sequence>
<evidence type="ECO:0000313" key="1">
    <source>
        <dbReference type="EMBL" id="EKX67163.1"/>
    </source>
</evidence>
<comment type="caution">
    <text evidence="1">The sequence shown here is derived from an EMBL/GenBank/DDBJ whole genome shotgun (WGS) entry which is preliminary data.</text>
</comment>
<reference evidence="1 2" key="1">
    <citation type="submission" date="2012-11" db="EMBL/GenBank/DDBJ databases">
        <authorList>
            <person name="Huguet-Tapia J.C."/>
            <person name="Durkin A.S."/>
            <person name="Pettis G.S."/>
            <person name="Badger J.H."/>
        </authorList>
    </citation>
    <scope>NUCLEOTIDE SEQUENCE [LARGE SCALE GENOMIC DNA]</scope>
    <source>
        <strain evidence="1 2">91-03</strain>
    </source>
</reference>
<organism evidence="1 2">
    <name type="scientific">Streptomyces ipomoeae 91-03</name>
    <dbReference type="NCBI Taxonomy" id="698759"/>
    <lineage>
        <taxon>Bacteria</taxon>
        <taxon>Bacillati</taxon>
        <taxon>Actinomycetota</taxon>
        <taxon>Actinomycetes</taxon>
        <taxon>Kitasatosporales</taxon>
        <taxon>Streptomycetaceae</taxon>
        <taxon>Streptomyces</taxon>
    </lineage>
</organism>
<dbReference type="Proteomes" id="UP000010411">
    <property type="component" value="Unassembled WGS sequence"/>
</dbReference>
<dbReference type="EMBL" id="AEJC01000170">
    <property type="protein sequence ID" value="EKX67163.1"/>
    <property type="molecule type" value="Genomic_DNA"/>
</dbReference>
<gene>
    <name evidence="1" type="ORF">STRIP9103_00492</name>
</gene>
<protein>
    <recommendedName>
        <fullName evidence="3">HTH arsR-type domain-containing protein</fullName>
    </recommendedName>
</protein>
<evidence type="ECO:0000313" key="2">
    <source>
        <dbReference type="Proteomes" id="UP000010411"/>
    </source>
</evidence>